<comment type="caution">
    <text evidence="3">The sequence shown here is derived from an EMBL/GenBank/DDBJ whole genome shotgun (WGS) entry which is preliminary data.</text>
</comment>
<keyword evidence="1" id="KW-0175">Coiled coil</keyword>
<evidence type="ECO:0000313" key="3">
    <source>
        <dbReference type="EMBL" id="CAD6205464.1"/>
    </source>
</evidence>
<sequence>MLKGDIQEVKIDQNGDEVKEDEDGKITEQARNMKTLNQYQQDILRLQNEKEQLLRQAATYNRAE</sequence>
<accession>A0A811M9U0</accession>
<dbReference type="Proteomes" id="UP000604825">
    <property type="component" value="Unassembled WGS sequence"/>
</dbReference>
<dbReference type="AlphaFoldDB" id="A0A811M9U0"/>
<evidence type="ECO:0000256" key="1">
    <source>
        <dbReference type="SAM" id="Coils"/>
    </source>
</evidence>
<evidence type="ECO:0000313" key="4">
    <source>
        <dbReference type="Proteomes" id="UP000604825"/>
    </source>
</evidence>
<name>A0A811M9U0_9POAL</name>
<gene>
    <name evidence="3" type="ORF">NCGR_LOCUS3295</name>
</gene>
<protein>
    <submittedName>
        <fullName evidence="3">Uncharacterized protein</fullName>
    </submittedName>
</protein>
<feature type="coiled-coil region" evidence="1">
    <location>
        <begin position="36"/>
        <end position="63"/>
    </location>
</feature>
<evidence type="ECO:0000256" key="2">
    <source>
        <dbReference type="SAM" id="MobiDB-lite"/>
    </source>
</evidence>
<feature type="region of interest" description="Disordered" evidence="2">
    <location>
        <begin position="1"/>
        <end position="25"/>
    </location>
</feature>
<dbReference type="EMBL" id="CAJGYO010000001">
    <property type="protein sequence ID" value="CAD6205464.1"/>
    <property type="molecule type" value="Genomic_DNA"/>
</dbReference>
<keyword evidence="4" id="KW-1185">Reference proteome</keyword>
<organism evidence="3 4">
    <name type="scientific">Miscanthus lutarioriparius</name>
    <dbReference type="NCBI Taxonomy" id="422564"/>
    <lineage>
        <taxon>Eukaryota</taxon>
        <taxon>Viridiplantae</taxon>
        <taxon>Streptophyta</taxon>
        <taxon>Embryophyta</taxon>
        <taxon>Tracheophyta</taxon>
        <taxon>Spermatophyta</taxon>
        <taxon>Magnoliopsida</taxon>
        <taxon>Liliopsida</taxon>
        <taxon>Poales</taxon>
        <taxon>Poaceae</taxon>
        <taxon>PACMAD clade</taxon>
        <taxon>Panicoideae</taxon>
        <taxon>Andropogonodae</taxon>
        <taxon>Andropogoneae</taxon>
        <taxon>Saccharinae</taxon>
        <taxon>Miscanthus</taxon>
    </lineage>
</organism>
<proteinExistence type="predicted"/>
<reference evidence="3" key="1">
    <citation type="submission" date="2020-10" db="EMBL/GenBank/DDBJ databases">
        <authorList>
            <person name="Han B."/>
            <person name="Lu T."/>
            <person name="Zhao Q."/>
            <person name="Huang X."/>
            <person name="Zhao Y."/>
        </authorList>
    </citation>
    <scope>NUCLEOTIDE SEQUENCE</scope>
</reference>